<name>A0ABV4HSW9_9GAMM</name>
<dbReference type="RefSeq" id="WP_370565288.1">
    <property type="nucleotide sequence ID" value="NZ_JBFWIB010000015.1"/>
</dbReference>
<evidence type="ECO:0000259" key="2">
    <source>
        <dbReference type="Pfam" id="PF14534"/>
    </source>
</evidence>
<reference evidence="3 4" key="1">
    <citation type="submission" date="2024-07" db="EMBL/GenBank/DDBJ databases">
        <title>Luteimonas salilacus sp. nov., isolated from the shore soil of Salt Lake in Tibet of China.</title>
        <authorList>
            <person name="Zhang X."/>
            <person name="Li A."/>
        </authorList>
    </citation>
    <scope>NUCLEOTIDE SEQUENCE [LARGE SCALE GENOMIC DNA]</scope>
    <source>
        <strain evidence="3 4">B3-2-R+30</strain>
    </source>
</reference>
<dbReference type="SUPFAM" id="SSF54427">
    <property type="entry name" value="NTF2-like"/>
    <property type="match status" value="1"/>
</dbReference>
<organism evidence="3 4">
    <name type="scientific">Luteimonas salinilitoris</name>
    <dbReference type="NCBI Taxonomy" id="3237697"/>
    <lineage>
        <taxon>Bacteria</taxon>
        <taxon>Pseudomonadati</taxon>
        <taxon>Pseudomonadota</taxon>
        <taxon>Gammaproteobacteria</taxon>
        <taxon>Lysobacterales</taxon>
        <taxon>Lysobacteraceae</taxon>
        <taxon>Luteimonas</taxon>
    </lineage>
</organism>
<evidence type="ECO:0000313" key="3">
    <source>
        <dbReference type="EMBL" id="MEZ0475856.1"/>
    </source>
</evidence>
<comment type="caution">
    <text evidence="3">The sequence shown here is derived from an EMBL/GenBank/DDBJ whole genome shotgun (WGS) entry which is preliminary data.</text>
</comment>
<dbReference type="Gene3D" id="3.10.450.50">
    <property type="match status" value="1"/>
</dbReference>
<feature type="chain" id="PRO_5047419344" evidence="1">
    <location>
        <begin position="22"/>
        <end position="148"/>
    </location>
</feature>
<protein>
    <submittedName>
        <fullName evidence="3">Nuclear transport factor 2 family protein</fullName>
    </submittedName>
</protein>
<dbReference type="InterPro" id="IPR032710">
    <property type="entry name" value="NTF2-like_dom_sf"/>
</dbReference>
<dbReference type="Pfam" id="PF14534">
    <property type="entry name" value="DUF4440"/>
    <property type="match status" value="1"/>
</dbReference>
<feature type="domain" description="DUF4440" evidence="2">
    <location>
        <begin position="31"/>
        <end position="137"/>
    </location>
</feature>
<keyword evidence="4" id="KW-1185">Reference proteome</keyword>
<feature type="signal peptide" evidence="1">
    <location>
        <begin position="1"/>
        <end position="21"/>
    </location>
</feature>
<dbReference type="InterPro" id="IPR027843">
    <property type="entry name" value="DUF4440"/>
</dbReference>
<sequence length="148" mass="15901">MKAVHWCVAAALAVPALPVLARDAAQDRHDILETETALCEAFENGDADTLRALLDERFVLTGSNGIPADRAQTIAEVESGEPAYDVFRNHGQTFHLYGDAAVVIGITSVEGKAGGEAFAADFQFTDTWVYRDGRWLLAASHATRVSAP</sequence>
<dbReference type="Proteomes" id="UP001566331">
    <property type="component" value="Unassembled WGS sequence"/>
</dbReference>
<dbReference type="EMBL" id="JBFWIC010000022">
    <property type="protein sequence ID" value="MEZ0475856.1"/>
    <property type="molecule type" value="Genomic_DNA"/>
</dbReference>
<evidence type="ECO:0000256" key="1">
    <source>
        <dbReference type="SAM" id="SignalP"/>
    </source>
</evidence>
<evidence type="ECO:0000313" key="4">
    <source>
        <dbReference type="Proteomes" id="UP001566331"/>
    </source>
</evidence>
<gene>
    <name evidence="3" type="ORF">AB6713_14725</name>
</gene>
<accession>A0ABV4HSW9</accession>
<keyword evidence="1" id="KW-0732">Signal</keyword>
<proteinExistence type="predicted"/>